<reference evidence="2 5" key="3">
    <citation type="journal article" date="2019" name="Nat. Med.">
        <title>A library of human gut bacterial isolates paired with longitudinal multiomics data enables mechanistic microbiome research.</title>
        <authorList>
            <person name="Poyet M."/>
            <person name="Groussin M."/>
            <person name="Gibbons S.M."/>
            <person name="Avila-Pacheco J."/>
            <person name="Jiang X."/>
            <person name="Kearney S.M."/>
            <person name="Perrotta A.R."/>
            <person name="Berdy B."/>
            <person name="Zhao S."/>
            <person name="Lieberman T.D."/>
            <person name="Swanson P.K."/>
            <person name="Smith M."/>
            <person name="Roesemann S."/>
            <person name="Alexander J.E."/>
            <person name="Rich S.A."/>
            <person name="Livny J."/>
            <person name="Vlamakis H."/>
            <person name="Clish C."/>
            <person name="Bullock K."/>
            <person name="Deik A."/>
            <person name="Scott J."/>
            <person name="Pierce K.A."/>
            <person name="Xavier R.J."/>
            <person name="Alm E.J."/>
        </authorList>
    </citation>
    <scope>NUCLEOTIDE SEQUENCE [LARGE SCALE GENOMIC DNA]</scope>
    <source>
        <strain evidence="2 5">BIOML-A2</strain>
    </source>
</reference>
<evidence type="ECO:0000313" key="4">
    <source>
        <dbReference type="Proteomes" id="UP000184089"/>
    </source>
</evidence>
<evidence type="ECO:0000313" key="3">
    <source>
        <dbReference type="EMBL" id="SHG00696.1"/>
    </source>
</evidence>
<dbReference type="EMBL" id="FQVY01000002">
    <property type="protein sequence ID" value="SHG00696.1"/>
    <property type="molecule type" value="Genomic_DNA"/>
</dbReference>
<sequence length="269" mass="29702">MSWVKELFSTEKPIIAMCHVRALPGDPYFDEEKGMDWVVERAREDFLALQEGGVDAVMFSNEFSLPYLTTVKPATTAAMARVIGELKKDIHIPFGVNMLWDPFASLDLAAATGACFVREVMSGVYAGDLGLWNTNTGEIVRHHRNLGLKGKVKLLFNIFPEAAAYLGDRDIVDIARSTNFNDKPDAILVSGLTAGESTDTQVLKKVKDALPDTPVFCNTGCKKETIETQLSIADGAVVGTTFKKDGKFDNFTDYDRVVDFMNTVKAFRK</sequence>
<dbReference type="PANTHER" id="PTHR21381">
    <property type="entry name" value="ZGC:162297"/>
    <property type="match status" value="1"/>
</dbReference>
<proteinExistence type="inferred from homology"/>
<dbReference type="EMBL" id="WWVX01000006">
    <property type="protein sequence ID" value="MZL69960.1"/>
    <property type="molecule type" value="Genomic_DNA"/>
</dbReference>
<dbReference type="Pfam" id="PF03437">
    <property type="entry name" value="BtpA"/>
    <property type="match status" value="1"/>
</dbReference>
<name>A0AAQ1RVL0_9FIRM</name>
<accession>A0AAQ1RVL0</accession>
<evidence type="ECO:0000313" key="5">
    <source>
        <dbReference type="Proteomes" id="UP000474718"/>
    </source>
</evidence>
<comment type="similarity">
    <text evidence="1">Belongs to the BtpA family.</text>
</comment>
<evidence type="ECO:0000313" key="2">
    <source>
        <dbReference type="EMBL" id="MZL69960.1"/>
    </source>
</evidence>
<gene>
    <name evidence="2" type="ORF">GT747_09370</name>
    <name evidence="3" type="ORF">SAMN05444424_1125</name>
</gene>
<comment type="caution">
    <text evidence="3">The sequence shown here is derived from an EMBL/GenBank/DDBJ whole genome shotgun (WGS) entry which is preliminary data.</text>
</comment>
<dbReference type="NCBIfam" id="TIGR00259">
    <property type="entry name" value="thylakoid_BtpA"/>
    <property type="match status" value="1"/>
</dbReference>
<dbReference type="InterPro" id="IPR011060">
    <property type="entry name" value="RibuloseP-bd_barrel"/>
</dbReference>
<reference evidence="3" key="1">
    <citation type="submission" date="2016-11" db="EMBL/GenBank/DDBJ databases">
        <authorList>
            <person name="Varghese N."/>
            <person name="Submissions S."/>
        </authorList>
    </citation>
    <scope>NUCLEOTIDE SEQUENCE</scope>
    <source>
        <strain evidence="3">DSM 4029</strain>
    </source>
</reference>
<dbReference type="Proteomes" id="UP000474718">
    <property type="component" value="Unassembled WGS sequence"/>
</dbReference>
<keyword evidence="5" id="KW-1185">Reference proteome</keyword>
<dbReference type="PANTHER" id="PTHR21381:SF3">
    <property type="entry name" value="SGC REGION PROTEIN SGCQ-RELATED"/>
    <property type="match status" value="1"/>
</dbReference>
<dbReference type="PIRSF" id="PIRSF005956">
    <property type="entry name" value="BtpA"/>
    <property type="match status" value="1"/>
</dbReference>
<organism evidence="3 4">
    <name type="scientific">Bittarella massiliensis</name>
    <name type="common">ex Durand et al. 2017</name>
    <dbReference type="NCBI Taxonomy" id="1720313"/>
    <lineage>
        <taxon>Bacteria</taxon>
        <taxon>Bacillati</taxon>
        <taxon>Bacillota</taxon>
        <taxon>Clostridia</taxon>
        <taxon>Eubacteriales</taxon>
        <taxon>Oscillospiraceae</taxon>
        <taxon>Bittarella (ex Durand et al. 2017)</taxon>
    </lineage>
</organism>
<dbReference type="SUPFAM" id="SSF51366">
    <property type="entry name" value="Ribulose-phoshate binding barrel"/>
    <property type="match status" value="1"/>
</dbReference>
<dbReference type="AlphaFoldDB" id="A0AAQ1RVL0"/>
<reference evidence="4" key="2">
    <citation type="submission" date="2016-11" db="EMBL/GenBank/DDBJ databases">
        <authorList>
            <person name="Jaros S."/>
            <person name="Januszkiewicz K."/>
            <person name="Wedrychowicz H."/>
        </authorList>
    </citation>
    <scope>NUCLEOTIDE SEQUENCE [LARGE SCALE GENOMIC DNA]</scope>
    <source>
        <strain evidence="4">DSM 4029</strain>
    </source>
</reference>
<dbReference type="Proteomes" id="UP000184089">
    <property type="component" value="Unassembled WGS sequence"/>
</dbReference>
<protein>
    <submittedName>
        <fullName evidence="2">BtpA/SgcQ family protein</fullName>
    </submittedName>
</protein>
<dbReference type="InterPro" id="IPR005137">
    <property type="entry name" value="BtpA"/>
</dbReference>
<evidence type="ECO:0000256" key="1">
    <source>
        <dbReference type="ARBA" id="ARBA00006007"/>
    </source>
</evidence>